<dbReference type="Pfam" id="PF00046">
    <property type="entry name" value="Homeodomain"/>
    <property type="match status" value="1"/>
</dbReference>
<evidence type="ECO:0000256" key="6">
    <source>
        <dbReference type="RuleBase" id="RU000682"/>
    </source>
</evidence>
<dbReference type="GO" id="GO:0000978">
    <property type="term" value="F:RNA polymerase II cis-regulatory region sequence-specific DNA binding"/>
    <property type="evidence" value="ECO:0007669"/>
    <property type="project" value="TreeGrafter"/>
</dbReference>
<dbReference type="SMART" id="SM00389">
    <property type="entry name" value="HOX"/>
    <property type="match status" value="1"/>
</dbReference>
<evidence type="ECO:0000313" key="10">
    <source>
        <dbReference type="Proteomes" id="UP001458880"/>
    </source>
</evidence>
<feature type="region of interest" description="Disordered" evidence="7">
    <location>
        <begin position="140"/>
        <end position="177"/>
    </location>
</feature>
<dbReference type="InterPro" id="IPR017970">
    <property type="entry name" value="Homeobox_CS"/>
</dbReference>
<gene>
    <name evidence="9" type="ORF">QE152_g16958</name>
</gene>
<proteinExistence type="predicted"/>
<feature type="compositionally biased region" description="Low complexity" evidence="7">
    <location>
        <begin position="18"/>
        <end position="31"/>
    </location>
</feature>
<keyword evidence="10" id="KW-1185">Reference proteome</keyword>
<sequence>MRSPGQQQNPPQEYFKPEFQQQELHQNAQEQLDQNNQALQRGNCCMLEPTQPSSSIGDARNNGQRRPASQPSPNQNVLPNGIAKRARTAYTSAQLVELEHAFAENKYLCRSKRIFLAQALALSERQIKIWFQNRRMKFKKEEKARNSISPASSERSSSPGSTSSTSSLPSRVNSAKSSNQSIVERLLSHSAPTQITSQYYNHGTAAGIVPQSSVYELGSNAYYNQGLINQYYQQNMQFPSTAYAYNSSNYLNQGIQLNSAQIAPQLVTYNNNFNNGTFGHVEEKLYGETQNGLIKAEIEEENVPTVNVSWMGQSFGNEDTPNFTDL</sequence>
<dbReference type="AlphaFoldDB" id="A0AAW1L5Q8"/>
<comment type="subcellular location">
    <subcellularLocation>
        <location evidence="1 5 6">Nucleus</location>
    </subcellularLocation>
</comment>
<dbReference type="PROSITE" id="PS00027">
    <property type="entry name" value="HOMEOBOX_1"/>
    <property type="match status" value="1"/>
</dbReference>
<organism evidence="9 10">
    <name type="scientific">Popillia japonica</name>
    <name type="common">Japanese beetle</name>
    <dbReference type="NCBI Taxonomy" id="7064"/>
    <lineage>
        <taxon>Eukaryota</taxon>
        <taxon>Metazoa</taxon>
        <taxon>Ecdysozoa</taxon>
        <taxon>Arthropoda</taxon>
        <taxon>Hexapoda</taxon>
        <taxon>Insecta</taxon>
        <taxon>Pterygota</taxon>
        <taxon>Neoptera</taxon>
        <taxon>Endopterygota</taxon>
        <taxon>Coleoptera</taxon>
        <taxon>Polyphaga</taxon>
        <taxon>Scarabaeiformia</taxon>
        <taxon>Scarabaeidae</taxon>
        <taxon>Rutelinae</taxon>
        <taxon>Popillia</taxon>
    </lineage>
</organism>
<dbReference type="Proteomes" id="UP001458880">
    <property type="component" value="Unassembled WGS sequence"/>
</dbReference>
<dbReference type="PRINTS" id="PR00024">
    <property type="entry name" value="HOMEOBOX"/>
</dbReference>
<protein>
    <submittedName>
        <fullName evidence="9">Homeodomain</fullName>
    </submittedName>
</protein>
<dbReference type="PANTHER" id="PTHR45664">
    <property type="entry name" value="PROTEIN ZERKNUELLT 1-RELATED"/>
    <property type="match status" value="1"/>
</dbReference>
<dbReference type="SUPFAM" id="SSF46689">
    <property type="entry name" value="Homeodomain-like"/>
    <property type="match status" value="1"/>
</dbReference>
<dbReference type="GO" id="GO:0000981">
    <property type="term" value="F:DNA-binding transcription factor activity, RNA polymerase II-specific"/>
    <property type="evidence" value="ECO:0007669"/>
    <property type="project" value="InterPro"/>
</dbReference>
<dbReference type="GO" id="GO:0045944">
    <property type="term" value="P:positive regulation of transcription by RNA polymerase II"/>
    <property type="evidence" value="ECO:0007669"/>
    <property type="project" value="UniProtKB-ARBA"/>
</dbReference>
<dbReference type="Gene3D" id="1.10.10.60">
    <property type="entry name" value="Homeodomain-like"/>
    <property type="match status" value="1"/>
</dbReference>
<evidence type="ECO:0000313" key="9">
    <source>
        <dbReference type="EMBL" id="KAK9728973.1"/>
    </source>
</evidence>
<dbReference type="CDD" id="cd00086">
    <property type="entry name" value="homeodomain"/>
    <property type="match status" value="1"/>
</dbReference>
<evidence type="ECO:0000256" key="3">
    <source>
        <dbReference type="ARBA" id="ARBA00023155"/>
    </source>
</evidence>
<dbReference type="InterPro" id="IPR001356">
    <property type="entry name" value="HD"/>
</dbReference>
<dbReference type="PROSITE" id="PS50071">
    <property type="entry name" value="HOMEOBOX_2"/>
    <property type="match status" value="1"/>
</dbReference>
<accession>A0AAW1L5Q8</accession>
<evidence type="ECO:0000256" key="7">
    <source>
        <dbReference type="SAM" id="MobiDB-lite"/>
    </source>
</evidence>
<feature type="compositionally biased region" description="Polar residues" evidence="7">
    <location>
        <begin position="1"/>
        <end position="11"/>
    </location>
</feature>
<dbReference type="GO" id="GO:0005634">
    <property type="term" value="C:nucleus"/>
    <property type="evidence" value="ECO:0007669"/>
    <property type="project" value="UniProtKB-SubCell"/>
</dbReference>
<dbReference type="PANTHER" id="PTHR45664:SF12">
    <property type="entry name" value="PANCREAS_DUODENUM HOMEOBOX PROTEIN 1"/>
    <property type="match status" value="1"/>
</dbReference>
<evidence type="ECO:0000259" key="8">
    <source>
        <dbReference type="PROSITE" id="PS50071"/>
    </source>
</evidence>
<reference evidence="9 10" key="1">
    <citation type="journal article" date="2024" name="BMC Genomics">
        <title>De novo assembly and annotation of Popillia japonica's genome with initial clues to its potential as an invasive pest.</title>
        <authorList>
            <person name="Cucini C."/>
            <person name="Boschi S."/>
            <person name="Funari R."/>
            <person name="Cardaioli E."/>
            <person name="Iannotti N."/>
            <person name="Marturano G."/>
            <person name="Paoli F."/>
            <person name="Bruttini M."/>
            <person name="Carapelli A."/>
            <person name="Frati F."/>
            <person name="Nardi F."/>
        </authorList>
    </citation>
    <scope>NUCLEOTIDE SEQUENCE [LARGE SCALE GENOMIC DNA]</scope>
    <source>
        <strain evidence="9">DMR45628</strain>
    </source>
</reference>
<feature type="DNA-binding region" description="Homeobox" evidence="5">
    <location>
        <begin position="83"/>
        <end position="142"/>
    </location>
</feature>
<evidence type="ECO:0000256" key="2">
    <source>
        <dbReference type="ARBA" id="ARBA00023125"/>
    </source>
</evidence>
<keyword evidence="2 5" id="KW-0238">DNA-binding</keyword>
<feature type="compositionally biased region" description="Low complexity" evidence="7">
    <location>
        <begin position="147"/>
        <end position="174"/>
    </location>
</feature>
<keyword evidence="3 5" id="KW-0371">Homeobox</keyword>
<name>A0AAW1L5Q8_POPJA</name>
<feature type="domain" description="Homeobox" evidence="8">
    <location>
        <begin position="81"/>
        <end position="141"/>
    </location>
</feature>
<evidence type="ECO:0000256" key="5">
    <source>
        <dbReference type="PROSITE-ProRule" id="PRU00108"/>
    </source>
</evidence>
<feature type="compositionally biased region" description="Polar residues" evidence="7">
    <location>
        <begin position="50"/>
        <end position="78"/>
    </location>
</feature>
<feature type="region of interest" description="Disordered" evidence="7">
    <location>
        <begin position="1"/>
        <end position="79"/>
    </location>
</feature>
<dbReference type="EMBL" id="JASPKY010000165">
    <property type="protein sequence ID" value="KAK9728973.1"/>
    <property type="molecule type" value="Genomic_DNA"/>
</dbReference>
<evidence type="ECO:0000256" key="1">
    <source>
        <dbReference type="ARBA" id="ARBA00004123"/>
    </source>
</evidence>
<dbReference type="InterPro" id="IPR020479">
    <property type="entry name" value="HD_metazoa"/>
</dbReference>
<comment type="caution">
    <text evidence="9">The sequence shown here is derived from an EMBL/GenBank/DDBJ whole genome shotgun (WGS) entry which is preliminary data.</text>
</comment>
<keyword evidence="4 5" id="KW-0539">Nucleus</keyword>
<dbReference type="InterPro" id="IPR009057">
    <property type="entry name" value="Homeodomain-like_sf"/>
</dbReference>
<evidence type="ECO:0000256" key="4">
    <source>
        <dbReference type="ARBA" id="ARBA00023242"/>
    </source>
</evidence>